<dbReference type="GO" id="GO:0000035">
    <property type="term" value="F:acyl binding"/>
    <property type="evidence" value="ECO:0007669"/>
    <property type="project" value="TreeGrafter"/>
</dbReference>
<keyword evidence="8" id="KW-0276">Fatty acid metabolism</keyword>
<evidence type="ECO:0000256" key="8">
    <source>
        <dbReference type="ARBA" id="ARBA00022832"/>
    </source>
</evidence>
<dbReference type="InterPro" id="IPR036736">
    <property type="entry name" value="ACP-like_sf"/>
</dbReference>
<dbReference type="FunFam" id="1.10.1200.10:FF:000003">
    <property type="entry name" value="Acyl carrier protein"/>
    <property type="match status" value="1"/>
</dbReference>
<reference evidence="16" key="2">
    <citation type="journal article" date="2023" name="Science">
        <title>Genomic signatures of disease resistance in endangered staghorn corals.</title>
        <authorList>
            <person name="Vollmer S.V."/>
            <person name="Selwyn J.D."/>
            <person name="Despard B.A."/>
            <person name="Roesel C.L."/>
        </authorList>
    </citation>
    <scope>NUCLEOTIDE SEQUENCE</scope>
    <source>
        <strain evidence="16">K2</strain>
    </source>
</reference>
<dbReference type="PANTHER" id="PTHR20863">
    <property type="entry name" value="ACYL CARRIER PROTEIN"/>
    <property type="match status" value="1"/>
</dbReference>
<evidence type="ECO:0000256" key="11">
    <source>
        <dbReference type="ARBA" id="ARBA00023098"/>
    </source>
</evidence>
<dbReference type="PROSITE" id="PS00012">
    <property type="entry name" value="PHOSPHOPANTETHEINE"/>
    <property type="match status" value="1"/>
</dbReference>
<dbReference type="InterPro" id="IPR003231">
    <property type="entry name" value="ACP"/>
</dbReference>
<dbReference type="Proteomes" id="UP001249851">
    <property type="component" value="Unassembled WGS sequence"/>
</dbReference>
<reference evidence="16" key="1">
    <citation type="journal article" date="2023" name="G3 (Bethesda)">
        <title>Whole genome assembly and annotation of the endangered Caribbean coral Acropora cervicornis.</title>
        <authorList>
            <person name="Selwyn J.D."/>
            <person name="Vollmer S.V."/>
        </authorList>
    </citation>
    <scope>NUCLEOTIDE SEQUENCE</scope>
    <source>
        <strain evidence="16">K2</strain>
    </source>
</reference>
<evidence type="ECO:0000256" key="4">
    <source>
        <dbReference type="ARBA" id="ARBA00022448"/>
    </source>
</evidence>
<evidence type="ECO:0000313" key="16">
    <source>
        <dbReference type="EMBL" id="KAK2569147.1"/>
    </source>
</evidence>
<evidence type="ECO:0000256" key="6">
    <source>
        <dbReference type="ARBA" id="ARBA00022516"/>
    </source>
</evidence>
<evidence type="ECO:0000256" key="14">
    <source>
        <dbReference type="RuleBase" id="RU000722"/>
    </source>
</evidence>
<comment type="pathway">
    <text evidence="2">Lipid metabolism; fatty acid biosynthesis.</text>
</comment>
<dbReference type="PANTHER" id="PTHR20863:SF28">
    <property type="entry name" value="ACYL CARRIER PROTEIN, MITOCHONDRIAL"/>
    <property type="match status" value="1"/>
</dbReference>
<keyword evidence="10" id="KW-0249">Electron transport</keyword>
<keyword evidence="12" id="KW-0496">Mitochondrion</keyword>
<evidence type="ECO:0000313" key="17">
    <source>
        <dbReference type="Proteomes" id="UP001249851"/>
    </source>
</evidence>
<keyword evidence="13 14" id="KW-0275">Fatty acid biosynthesis</keyword>
<evidence type="ECO:0000256" key="3">
    <source>
        <dbReference type="ARBA" id="ARBA00010930"/>
    </source>
</evidence>
<keyword evidence="17" id="KW-1185">Reference proteome</keyword>
<sequence>MRAKSFQLWSSCGCLRSLKFLGTRCIAFHFKMAYHMLRHSGVRSFAQLLLRKQNLRLLFSSARIFFASNECPQYLSLVSRRSVAQPLFLSVRSFADVGAALGKEEIQTRVLDVLKLFDKVDAEKLTSKSHFINDLGLDSLDIVEIVMALEDDFAIEISDEEAEKVFSVEDAVEFIHKALEDH</sequence>
<dbReference type="HAMAP" id="MF_01217">
    <property type="entry name" value="Acyl_carrier"/>
    <property type="match status" value="1"/>
</dbReference>
<keyword evidence="4" id="KW-0813">Transport</keyword>
<comment type="caution">
    <text evidence="16">The sequence shown here is derived from an EMBL/GenBank/DDBJ whole genome shotgun (WGS) entry which is preliminary data.</text>
</comment>
<feature type="domain" description="Carrier" evidence="15">
    <location>
        <begin position="104"/>
        <end position="179"/>
    </location>
</feature>
<evidence type="ECO:0000256" key="2">
    <source>
        <dbReference type="ARBA" id="ARBA00005194"/>
    </source>
</evidence>
<name>A0AAD9VCM7_ACRCE</name>
<accession>A0AAD9VCM7</accession>
<comment type="function">
    <text evidence="14">Carrier of the growing fatty acid chain in fatty acid biosynthesis.</text>
</comment>
<gene>
    <name evidence="16" type="ORF">P5673_006038</name>
</gene>
<comment type="similarity">
    <text evidence="3">Belongs to the acyl carrier protein (ACP) family.</text>
</comment>
<evidence type="ECO:0000256" key="13">
    <source>
        <dbReference type="ARBA" id="ARBA00023160"/>
    </source>
</evidence>
<keyword evidence="7" id="KW-0597">Phosphoprotein</keyword>
<dbReference type="Pfam" id="PF00550">
    <property type="entry name" value="PP-binding"/>
    <property type="match status" value="1"/>
</dbReference>
<dbReference type="InterPro" id="IPR006162">
    <property type="entry name" value="Ppantetheine_attach_site"/>
</dbReference>
<organism evidence="16 17">
    <name type="scientific">Acropora cervicornis</name>
    <name type="common">Staghorn coral</name>
    <dbReference type="NCBI Taxonomy" id="6130"/>
    <lineage>
        <taxon>Eukaryota</taxon>
        <taxon>Metazoa</taxon>
        <taxon>Cnidaria</taxon>
        <taxon>Anthozoa</taxon>
        <taxon>Hexacorallia</taxon>
        <taxon>Scleractinia</taxon>
        <taxon>Astrocoeniina</taxon>
        <taxon>Acroporidae</taxon>
        <taxon>Acropora</taxon>
    </lineage>
</organism>
<proteinExistence type="inferred from homology"/>
<evidence type="ECO:0000259" key="15">
    <source>
        <dbReference type="PROSITE" id="PS50075"/>
    </source>
</evidence>
<dbReference type="GO" id="GO:0005739">
    <property type="term" value="C:mitochondrion"/>
    <property type="evidence" value="ECO:0007669"/>
    <property type="project" value="UniProtKB-SubCell"/>
</dbReference>
<dbReference type="EMBL" id="JARQWQ010000010">
    <property type="protein sequence ID" value="KAK2569147.1"/>
    <property type="molecule type" value="Genomic_DNA"/>
</dbReference>
<dbReference type="SUPFAM" id="SSF47336">
    <property type="entry name" value="ACP-like"/>
    <property type="match status" value="1"/>
</dbReference>
<comment type="subcellular location">
    <subcellularLocation>
        <location evidence="1">Mitochondrion</location>
    </subcellularLocation>
</comment>
<keyword evidence="6 14" id="KW-0444">Lipid biosynthesis</keyword>
<keyword evidence="11" id="KW-0443">Lipid metabolism</keyword>
<dbReference type="NCBIfam" id="TIGR00517">
    <property type="entry name" value="acyl_carrier"/>
    <property type="match status" value="1"/>
</dbReference>
<evidence type="ECO:0000256" key="1">
    <source>
        <dbReference type="ARBA" id="ARBA00004173"/>
    </source>
</evidence>
<dbReference type="AlphaFoldDB" id="A0AAD9VCM7"/>
<dbReference type="InterPro" id="IPR009081">
    <property type="entry name" value="PP-bd_ACP"/>
</dbReference>
<evidence type="ECO:0000256" key="9">
    <source>
        <dbReference type="ARBA" id="ARBA00022946"/>
    </source>
</evidence>
<dbReference type="NCBIfam" id="NF002148">
    <property type="entry name" value="PRK00982.1-2"/>
    <property type="match status" value="1"/>
</dbReference>
<evidence type="ECO:0000256" key="10">
    <source>
        <dbReference type="ARBA" id="ARBA00022982"/>
    </source>
</evidence>
<dbReference type="PROSITE" id="PS50075">
    <property type="entry name" value="CARRIER"/>
    <property type="match status" value="1"/>
</dbReference>
<protein>
    <recommendedName>
        <fullName evidence="14">Acyl carrier protein</fullName>
    </recommendedName>
</protein>
<keyword evidence="9" id="KW-0809">Transit peptide</keyword>
<evidence type="ECO:0000256" key="12">
    <source>
        <dbReference type="ARBA" id="ARBA00023128"/>
    </source>
</evidence>
<dbReference type="GO" id="GO:0000036">
    <property type="term" value="F:acyl carrier activity"/>
    <property type="evidence" value="ECO:0007669"/>
    <property type="project" value="TreeGrafter"/>
</dbReference>
<evidence type="ECO:0000256" key="7">
    <source>
        <dbReference type="ARBA" id="ARBA00022553"/>
    </source>
</evidence>
<dbReference type="Gene3D" id="1.10.1200.10">
    <property type="entry name" value="ACP-like"/>
    <property type="match status" value="1"/>
</dbReference>
<evidence type="ECO:0000256" key="5">
    <source>
        <dbReference type="ARBA" id="ARBA00022450"/>
    </source>
</evidence>
<keyword evidence="5 14" id="KW-0596">Phosphopantetheine</keyword>